<dbReference type="Proteomes" id="UP001165960">
    <property type="component" value="Unassembled WGS sequence"/>
</dbReference>
<protein>
    <submittedName>
        <fullName evidence="1">Uncharacterized protein</fullName>
    </submittedName>
</protein>
<sequence>MSPPIKKSLSSSYDYSKLGFAYVTLLGFTEQVISHMGAWQTWASSVNYMIKIAPVVYWVFQACPMTLFAENSDTTPGHGTYLKLPTLRDPSTQNPDPRGSFQGNMWIYVIAKISSWPANVYYDMQGALEEMSHGVSNA</sequence>
<gene>
    <name evidence="1" type="ORF">DSO57_1001684</name>
</gene>
<dbReference type="EMBL" id="QTSX02002133">
    <property type="protein sequence ID" value="KAJ9078933.1"/>
    <property type="molecule type" value="Genomic_DNA"/>
</dbReference>
<comment type="caution">
    <text evidence="1">The sequence shown here is derived from an EMBL/GenBank/DDBJ whole genome shotgun (WGS) entry which is preliminary data.</text>
</comment>
<proteinExistence type="predicted"/>
<reference evidence="1" key="1">
    <citation type="submission" date="2022-04" db="EMBL/GenBank/DDBJ databases">
        <title>Genome of the entomopathogenic fungus Entomophthora muscae.</title>
        <authorList>
            <person name="Elya C."/>
            <person name="Lovett B.R."/>
            <person name="Lee E."/>
            <person name="Macias A.M."/>
            <person name="Hajek A.E."/>
            <person name="De Bivort B.L."/>
            <person name="Kasson M.T."/>
            <person name="De Fine Licht H.H."/>
            <person name="Stajich J.E."/>
        </authorList>
    </citation>
    <scope>NUCLEOTIDE SEQUENCE</scope>
    <source>
        <strain evidence="1">Berkeley</strain>
    </source>
</reference>
<accession>A0ACC2TWL8</accession>
<evidence type="ECO:0000313" key="2">
    <source>
        <dbReference type="Proteomes" id="UP001165960"/>
    </source>
</evidence>
<name>A0ACC2TWL8_9FUNG</name>
<organism evidence="1 2">
    <name type="scientific">Entomophthora muscae</name>
    <dbReference type="NCBI Taxonomy" id="34485"/>
    <lineage>
        <taxon>Eukaryota</taxon>
        <taxon>Fungi</taxon>
        <taxon>Fungi incertae sedis</taxon>
        <taxon>Zoopagomycota</taxon>
        <taxon>Entomophthoromycotina</taxon>
        <taxon>Entomophthoromycetes</taxon>
        <taxon>Entomophthorales</taxon>
        <taxon>Entomophthoraceae</taxon>
        <taxon>Entomophthora</taxon>
    </lineage>
</organism>
<keyword evidence="2" id="KW-1185">Reference proteome</keyword>
<evidence type="ECO:0000313" key="1">
    <source>
        <dbReference type="EMBL" id="KAJ9078933.1"/>
    </source>
</evidence>